<organism evidence="4 5">
    <name type="scientific">Berkelbacteria bacterium GW2011_GWA2_46_7</name>
    <dbReference type="NCBI Taxonomy" id="1618335"/>
    <lineage>
        <taxon>Bacteria</taxon>
        <taxon>Candidatus Berkelbacteria</taxon>
    </lineage>
</organism>
<comment type="caution">
    <text evidence="4">The sequence shown here is derived from an EMBL/GenBank/DDBJ whole genome shotgun (WGS) entry which is preliminary data.</text>
</comment>
<sequence>MEFPRQVVLEPRDIWWERGGVLNPAVVEIGGKVHLLYRAVGADHISRFGLAISEDGETFTRFDEPIFEGDPNNPYERLGVEDPRATVFGRDIFITYTAVSVYPAGTKPINQPLDPSHTPWRVRIGALKTRDMRSFQRLGVILPDIDSKDAVLIPQKHLGFYWLIHRVDPSIFIARSRDLKKWEGNIEMMTSKEPWEELKIGAACPPIEIDEGWLLLYHGVSANHTYSLGAALLAKENPAVVLKRIKYPIMSPHFDWEKRGVVSNVVFPTGAVVAHGKIRLYYGAADRVIGLAKIPLESIMSSFDEQTL</sequence>
<keyword evidence="1" id="KW-0328">Glycosyltransferase</keyword>
<keyword evidence="2" id="KW-0808">Transferase</keyword>
<dbReference type="Gene3D" id="2.115.10.20">
    <property type="entry name" value="Glycosyl hydrolase domain, family 43"/>
    <property type="match status" value="1"/>
</dbReference>
<reference evidence="4 5" key="1">
    <citation type="journal article" date="2015" name="Nature">
        <title>rRNA introns, odd ribosomes, and small enigmatic genomes across a large radiation of phyla.</title>
        <authorList>
            <person name="Brown C.T."/>
            <person name="Hug L.A."/>
            <person name="Thomas B.C."/>
            <person name="Sharon I."/>
            <person name="Castelle C.J."/>
            <person name="Singh A."/>
            <person name="Wilkins M.J."/>
            <person name="Williams K.H."/>
            <person name="Banfield J.F."/>
        </authorList>
    </citation>
    <scope>NUCLEOTIDE SEQUENCE [LARGE SCALE GENOMIC DNA]</scope>
</reference>
<dbReference type="PANTHER" id="PTHR34106">
    <property type="entry name" value="GLYCOSIDASE"/>
    <property type="match status" value="1"/>
</dbReference>
<dbReference type="AlphaFoldDB" id="A0A0G1TE59"/>
<keyword evidence="4" id="KW-0378">Hydrolase</keyword>
<name>A0A0G1TE59_9BACT</name>
<dbReference type="Proteomes" id="UP000034487">
    <property type="component" value="Unassembled WGS sequence"/>
</dbReference>
<evidence type="ECO:0000313" key="5">
    <source>
        <dbReference type="Proteomes" id="UP000034487"/>
    </source>
</evidence>
<dbReference type="GO" id="GO:0016798">
    <property type="term" value="F:hydrolase activity, acting on glycosyl bonds"/>
    <property type="evidence" value="ECO:0007669"/>
    <property type="project" value="UniProtKB-KW"/>
</dbReference>
<evidence type="ECO:0000256" key="2">
    <source>
        <dbReference type="ARBA" id="ARBA00022679"/>
    </source>
</evidence>
<accession>A0A0G1TE59</accession>
<dbReference type="EMBL" id="LCMV01000018">
    <property type="protein sequence ID" value="KKU43710.1"/>
    <property type="molecule type" value="Genomic_DNA"/>
</dbReference>
<evidence type="ECO:0000256" key="3">
    <source>
        <dbReference type="ARBA" id="ARBA00024356"/>
    </source>
</evidence>
<comment type="similarity">
    <text evidence="3">Belongs to the glycosyl hydrolase 130 family.</text>
</comment>
<dbReference type="SUPFAM" id="SSF75005">
    <property type="entry name" value="Arabinanase/levansucrase/invertase"/>
    <property type="match status" value="1"/>
</dbReference>
<dbReference type="PIRSF" id="PIRSF016202">
    <property type="entry name" value="PH1107"/>
    <property type="match status" value="1"/>
</dbReference>
<gene>
    <name evidence="4" type="ORF">UX60_C0018G0002</name>
</gene>
<dbReference type="InterPro" id="IPR007184">
    <property type="entry name" value="Mannoside_phosphorylase"/>
</dbReference>
<protein>
    <submittedName>
        <fullName evidence="4">Glycosidase</fullName>
    </submittedName>
</protein>
<dbReference type="GO" id="GO:0016757">
    <property type="term" value="F:glycosyltransferase activity"/>
    <property type="evidence" value="ECO:0007669"/>
    <property type="project" value="UniProtKB-KW"/>
</dbReference>
<dbReference type="InterPro" id="IPR023296">
    <property type="entry name" value="Glyco_hydro_beta-prop_sf"/>
</dbReference>
<dbReference type="Pfam" id="PF04041">
    <property type="entry name" value="Glyco_hydro_130"/>
    <property type="match status" value="2"/>
</dbReference>
<proteinExistence type="inferred from homology"/>
<dbReference type="PANTHER" id="PTHR34106:SF5">
    <property type="entry name" value="GLYCOSIDASE"/>
    <property type="match status" value="1"/>
</dbReference>
<evidence type="ECO:0000313" key="4">
    <source>
        <dbReference type="EMBL" id="KKU43710.1"/>
    </source>
</evidence>
<dbReference type="CDD" id="cd18614">
    <property type="entry name" value="GH130"/>
    <property type="match status" value="1"/>
</dbReference>
<keyword evidence="4" id="KW-0326">Glycosidase</keyword>
<evidence type="ECO:0000256" key="1">
    <source>
        <dbReference type="ARBA" id="ARBA00022676"/>
    </source>
</evidence>